<dbReference type="InterPro" id="IPR039425">
    <property type="entry name" value="RNA_pol_sigma-70-like"/>
</dbReference>
<keyword evidence="4" id="KW-0804">Transcription</keyword>
<dbReference type="InterPro" id="IPR007627">
    <property type="entry name" value="RNA_pol_sigma70_r2"/>
</dbReference>
<dbReference type="Gene3D" id="1.10.1740.10">
    <property type="match status" value="1"/>
</dbReference>
<dbReference type="Pfam" id="PF04542">
    <property type="entry name" value="Sigma70_r2"/>
    <property type="match status" value="1"/>
</dbReference>
<dbReference type="PANTHER" id="PTHR43133:SF63">
    <property type="entry name" value="RNA POLYMERASE SIGMA FACTOR FECI-RELATED"/>
    <property type="match status" value="1"/>
</dbReference>
<protein>
    <submittedName>
        <fullName evidence="7">Sigma-70 family RNA polymerase sigma factor</fullName>
    </submittedName>
</protein>
<organism evidence="7 8">
    <name type="scientific">Pseudomonas nitroreducens</name>
    <dbReference type="NCBI Taxonomy" id="46680"/>
    <lineage>
        <taxon>Bacteria</taxon>
        <taxon>Pseudomonadati</taxon>
        <taxon>Pseudomonadota</taxon>
        <taxon>Gammaproteobacteria</taxon>
        <taxon>Pseudomonadales</taxon>
        <taxon>Pseudomonadaceae</taxon>
        <taxon>Pseudomonas</taxon>
    </lineage>
</organism>
<dbReference type="EMBL" id="VASG01000012">
    <property type="protein sequence ID" value="TLP68580.1"/>
    <property type="molecule type" value="Genomic_DNA"/>
</dbReference>
<feature type="domain" description="RNA polymerase sigma-70 region 2" evidence="5">
    <location>
        <begin position="18"/>
        <end position="83"/>
    </location>
</feature>
<dbReference type="PANTHER" id="PTHR43133">
    <property type="entry name" value="RNA POLYMERASE ECF-TYPE SIGMA FACTO"/>
    <property type="match status" value="1"/>
</dbReference>
<dbReference type="InterPro" id="IPR013324">
    <property type="entry name" value="RNA_pol_sigma_r3/r4-like"/>
</dbReference>
<dbReference type="Proteomes" id="UP000307510">
    <property type="component" value="Unassembled WGS sequence"/>
</dbReference>
<evidence type="ECO:0000256" key="2">
    <source>
        <dbReference type="ARBA" id="ARBA00023015"/>
    </source>
</evidence>
<feature type="domain" description="RNA polymerase sigma factor 70 region 4 type 2" evidence="6">
    <location>
        <begin position="114"/>
        <end position="166"/>
    </location>
</feature>
<proteinExistence type="inferred from homology"/>
<evidence type="ECO:0000256" key="1">
    <source>
        <dbReference type="ARBA" id="ARBA00010641"/>
    </source>
</evidence>
<keyword evidence="3" id="KW-0731">Sigma factor</keyword>
<dbReference type="GO" id="GO:0003677">
    <property type="term" value="F:DNA binding"/>
    <property type="evidence" value="ECO:0007669"/>
    <property type="project" value="InterPro"/>
</dbReference>
<dbReference type="Gene3D" id="1.10.10.10">
    <property type="entry name" value="Winged helix-like DNA-binding domain superfamily/Winged helix DNA-binding domain"/>
    <property type="match status" value="1"/>
</dbReference>
<dbReference type="RefSeq" id="WP_138216955.1">
    <property type="nucleotide sequence ID" value="NZ_VASG01000012.1"/>
</dbReference>
<dbReference type="Pfam" id="PF08281">
    <property type="entry name" value="Sigma70_r4_2"/>
    <property type="match status" value="1"/>
</dbReference>
<reference evidence="8" key="2">
    <citation type="submission" date="2019-06" db="EMBL/GenBank/DDBJ databases">
        <title>AzeR, a transcriptional regulator that responds to azelaic acid in Pseudomonas nitroreducens.</title>
        <authorList>
            <person name="Bez C."/>
            <person name="Javvadi S.G."/>
            <person name="Bertani I."/>
            <person name="Devescovi G."/>
            <person name="Studholme D.J."/>
            <person name="Geller A."/>
            <person name="Levy A."/>
            <person name="Venturi V."/>
        </authorList>
    </citation>
    <scope>NUCLEOTIDE SEQUENCE [LARGE SCALE GENOMIC DNA]</scope>
    <source>
        <strain evidence="8">DSM 9128</strain>
    </source>
</reference>
<dbReference type="SUPFAM" id="SSF88659">
    <property type="entry name" value="Sigma3 and sigma4 domains of RNA polymerase sigma factors"/>
    <property type="match status" value="1"/>
</dbReference>
<reference evidence="7 8" key="1">
    <citation type="submission" date="2019-05" db="EMBL/GenBank/DDBJ databases">
        <authorList>
            <person name="Moore K."/>
            <person name="O'Neill P."/>
            <person name="Farbos A."/>
            <person name="Studholme D.J."/>
        </authorList>
    </citation>
    <scope>NUCLEOTIDE SEQUENCE [LARGE SCALE GENOMIC DNA]</scope>
    <source>
        <strain evidence="7 8">DSM 9128</strain>
    </source>
</reference>
<dbReference type="GO" id="GO:0006352">
    <property type="term" value="P:DNA-templated transcription initiation"/>
    <property type="evidence" value="ECO:0007669"/>
    <property type="project" value="InterPro"/>
</dbReference>
<keyword evidence="2" id="KW-0805">Transcription regulation</keyword>
<evidence type="ECO:0000259" key="6">
    <source>
        <dbReference type="Pfam" id="PF08281"/>
    </source>
</evidence>
<evidence type="ECO:0000259" key="5">
    <source>
        <dbReference type="Pfam" id="PF04542"/>
    </source>
</evidence>
<evidence type="ECO:0000313" key="8">
    <source>
        <dbReference type="Proteomes" id="UP000307510"/>
    </source>
</evidence>
<dbReference type="NCBIfam" id="TIGR02937">
    <property type="entry name" value="sigma70-ECF"/>
    <property type="match status" value="1"/>
</dbReference>
<evidence type="ECO:0000256" key="4">
    <source>
        <dbReference type="ARBA" id="ARBA00023163"/>
    </source>
</evidence>
<sequence>MTSAVLPRSIPAVALDRLYSDHHGWLFGWLRQRLGNAPDAADIAHDTYLRILTSGRAPQSDDSRRFLVQVAKGLVIDLWRRQDVERAYHEAIAHLPAEQVPSPETHWLIVDALMRIDAMLDGLPQQTREVFLLAQFHELTLKEIAERTGMAFITVRRHIQKALVACMLACDA</sequence>
<dbReference type="AlphaFoldDB" id="A0A5R8ZQN8"/>
<accession>A0A5R8ZQN8</accession>
<comment type="similarity">
    <text evidence="1">Belongs to the sigma-70 factor family. ECF subfamily.</text>
</comment>
<dbReference type="CDD" id="cd06171">
    <property type="entry name" value="Sigma70_r4"/>
    <property type="match status" value="1"/>
</dbReference>
<dbReference type="InterPro" id="IPR013325">
    <property type="entry name" value="RNA_pol_sigma_r2"/>
</dbReference>
<evidence type="ECO:0000256" key="3">
    <source>
        <dbReference type="ARBA" id="ARBA00023082"/>
    </source>
</evidence>
<dbReference type="InterPro" id="IPR013249">
    <property type="entry name" value="RNA_pol_sigma70_r4_t2"/>
</dbReference>
<gene>
    <name evidence="7" type="ORF">FEA48_29470</name>
</gene>
<dbReference type="GO" id="GO:0016987">
    <property type="term" value="F:sigma factor activity"/>
    <property type="evidence" value="ECO:0007669"/>
    <property type="project" value="UniProtKB-KW"/>
</dbReference>
<dbReference type="InterPro" id="IPR036388">
    <property type="entry name" value="WH-like_DNA-bd_sf"/>
</dbReference>
<dbReference type="SUPFAM" id="SSF88946">
    <property type="entry name" value="Sigma2 domain of RNA polymerase sigma factors"/>
    <property type="match status" value="1"/>
</dbReference>
<name>A0A5R8ZQN8_PSENT</name>
<evidence type="ECO:0000313" key="7">
    <source>
        <dbReference type="EMBL" id="TLP68580.1"/>
    </source>
</evidence>
<comment type="caution">
    <text evidence="7">The sequence shown here is derived from an EMBL/GenBank/DDBJ whole genome shotgun (WGS) entry which is preliminary data.</text>
</comment>
<dbReference type="InterPro" id="IPR014284">
    <property type="entry name" value="RNA_pol_sigma-70_dom"/>
</dbReference>